<dbReference type="RefSeq" id="WP_318346759.1">
    <property type="nucleotide sequence ID" value="NZ_AP018694.1"/>
</dbReference>
<accession>A0A5K7SA29</accession>
<sequence>MPLNRRSFLGTAVSGAALAASGGLFSSFKGESNSSQNKTVQLKISCQEGVAPGKTLAEKLDFMESLGIVGFEPWGGGLEKRVEEIQKALQNRNIKTSAICAGFEGWLIADDLAIQKKCMDSMKVIIEAAGALGSTGLIFVPAFNNQKSLPDKEARELLLGQMKELGDFALQHKTRILLEPLNRQECYFCRQVADGASIIRDVNSAGAAVMGDFWHMTWEETNDRAAFLAAGDYLHHVHIASRKRRKMPGEDGEADNYINGFRGLKEIAYQDYVSFECGSVGDSKITLPAAVKLMKEQWEKA</sequence>
<dbReference type="Proteomes" id="UP001193389">
    <property type="component" value="Chromosome"/>
</dbReference>
<dbReference type="GO" id="GO:0016853">
    <property type="term" value="F:isomerase activity"/>
    <property type="evidence" value="ECO:0007669"/>
    <property type="project" value="UniProtKB-KW"/>
</dbReference>
<dbReference type="EMBL" id="AP018694">
    <property type="protein sequence ID" value="BBE18420.1"/>
    <property type="molecule type" value="Genomic_DNA"/>
</dbReference>
<evidence type="ECO:0000259" key="3">
    <source>
        <dbReference type="Pfam" id="PF01261"/>
    </source>
</evidence>
<gene>
    <name evidence="4" type="ORF">AQPE_2582</name>
</gene>
<dbReference type="KEGG" id="anf:AQPE_2582"/>
<protein>
    <submittedName>
        <fullName evidence="4">Sugar phosphate isomerase/epimerase family protein YcjR</fullName>
    </submittedName>
</protein>
<evidence type="ECO:0000313" key="4">
    <source>
        <dbReference type="EMBL" id="BBE18420.1"/>
    </source>
</evidence>
<organism evidence="4 5">
    <name type="scientific">Aquipluma nitroreducens</name>
    <dbReference type="NCBI Taxonomy" id="2010828"/>
    <lineage>
        <taxon>Bacteria</taxon>
        <taxon>Pseudomonadati</taxon>
        <taxon>Bacteroidota</taxon>
        <taxon>Bacteroidia</taxon>
        <taxon>Marinilabiliales</taxon>
        <taxon>Prolixibacteraceae</taxon>
        <taxon>Aquipluma</taxon>
    </lineage>
</organism>
<name>A0A5K7SA29_9BACT</name>
<feature type="chain" id="PRO_5024376903" evidence="2">
    <location>
        <begin position="20"/>
        <end position="301"/>
    </location>
</feature>
<keyword evidence="2" id="KW-0732">Signal</keyword>
<reference evidence="4" key="1">
    <citation type="journal article" date="2020" name="Int. J. Syst. Evol. Microbiol.">
        <title>Aquipluma nitroreducens gen. nov. sp. nov., a novel facultatively anaerobic bacterium isolated from a freshwater lake.</title>
        <authorList>
            <person name="Watanabe M."/>
            <person name="Kojima H."/>
            <person name="Fukui M."/>
        </authorList>
    </citation>
    <scope>NUCLEOTIDE SEQUENCE</scope>
    <source>
        <strain evidence="4">MeG22</strain>
    </source>
</reference>
<feature type="signal peptide" evidence="2">
    <location>
        <begin position="1"/>
        <end position="19"/>
    </location>
</feature>
<dbReference type="InterPro" id="IPR006311">
    <property type="entry name" value="TAT_signal"/>
</dbReference>
<keyword evidence="1 4" id="KW-0413">Isomerase</keyword>
<dbReference type="PANTHER" id="PTHR43489">
    <property type="entry name" value="ISOMERASE"/>
    <property type="match status" value="1"/>
</dbReference>
<dbReference type="InterPro" id="IPR013022">
    <property type="entry name" value="Xyl_isomerase-like_TIM-brl"/>
</dbReference>
<dbReference type="PANTHER" id="PTHR43489:SF7">
    <property type="entry name" value="3-DEHYDRO-D-GULOSIDE 4-EPIMERASE-RELATED"/>
    <property type="match status" value="1"/>
</dbReference>
<dbReference type="InterPro" id="IPR050417">
    <property type="entry name" value="Sugar_Epim/Isomerase"/>
</dbReference>
<dbReference type="SUPFAM" id="SSF51658">
    <property type="entry name" value="Xylose isomerase-like"/>
    <property type="match status" value="1"/>
</dbReference>
<feature type="domain" description="Xylose isomerase-like TIM barrel" evidence="3">
    <location>
        <begin position="61"/>
        <end position="281"/>
    </location>
</feature>
<dbReference type="Pfam" id="PF01261">
    <property type="entry name" value="AP_endonuc_2"/>
    <property type="match status" value="1"/>
</dbReference>
<dbReference type="PROSITE" id="PS51318">
    <property type="entry name" value="TAT"/>
    <property type="match status" value="1"/>
</dbReference>
<dbReference type="AlphaFoldDB" id="A0A5K7SA29"/>
<evidence type="ECO:0000256" key="2">
    <source>
        <dbReference type="SAM" id="SignalP"/>
    </source>
</evidence>
<proteinExistence type="predicted"/>
<evidence type="ECO:0000256" key="1">
    <source>
        <dbReference type="ARBA" id="ARBA00023235"/>
    </source>
</evidence>
<dbReference type="InterPro" id="IPR036237">
    <property type="entry name" value="Xyl_isomerase-like_sf"/>
</dbReference>
<keyword evidence="5" id="KW-1185">Reference proteome</keyword>
<evidence type="ECO:0000313" key="5">
    <source>
        <dbReference type="Proteomes" id="UP001193389"/>
    </source>
</evidence>
<dbReference type="Gene3D" id="3.20.20.150">
    <property type="entry name" value="Divalent-metal-dependent TIM barrel enzymes"/>
    <property type="match status" value="1"/>
</dbReference>